<evidence type="ECO:0008006" key="4">
    <source>
        <dbReference type="Google" id="ProtNLM"/>
    </source>
</evidence>
<evidence type="ECO:0000313" key="3">
    <source>
        <dbReference type="Proteomes" id="UP000181969"/>
    </source>
</evidence>
<evidence type="ECO:0000256" key="1">
    <source>
        <dbReference type="SAM" id="SignalP"/>
    </source>
</evidence>
<dbReference type="AlphaFoldDB" id="A0A1I4ID49"/>
<keyword evidence="1" id="KW-0732">Signal</keyword>
<gene>
    <name evidence="2" type="ORF">SAMN05216438_11533</name>
</gene>
<dbReference type="RefSeq" id="WP_074751798.1">
    <property type="nucleotide sequence ID" value="NZ_CAXVJC010000001.1"/>
</dbReference>
<feature type="signal peptide" evidence="1">
    <location>
        <begin position="1"/>
        <end position="26"/>
    </location>
</feature>
<dbReference type="Proteomes" id="UP000181969">
    <property type="component" value="Unassembled WGS sequence"/>
</dbReference>
<sequence>MKKIILSAVLCGGILVASSSMLTAHADDTLTGTTAVSSEVTKGDVTLKIDTTTDFGQQPLSAVVDFGTTDVNYTVTDYSGDVKGFTIAAKLADTDSKRSLKIGEVELSDTAASVVTTNTNVVGDNTNKVSAALKYTGVEKVQKYASSIEWSLTKGTTRQIAE</sequence>
<dbReference type="OrthoDB" id="2339819at2"/>
<accession>A0A1I4ID49</accession>
<proteinExistence type="predicted"/>
<organism evidence="2 3">
    <name type="scientific">Lactococcus garvieae</name>
    <dbReference type="NCBI Taxonomy" id="1363"/>
    <lineage>
        <taxon>Bacteria</taxon>
        <taxon>Bacillati</taxon>
        <taxon>Bacillota</taxon>
        <taxon>Bacilli</taxon>
        <taxon>Lactobacillales</taxon>
        <taxon>Streptococcaceae</taxon>
        <taxon>Lactococcus</taxon>
    </lineage>
</organism>
<evidence type="ECO:0000313" key="2">
    <source>
        <dbReference type="EMBL" id="SFL52292.1"/>
    </source>
</evidence>
<feature type="chain" id="PRO_5010242382" description="WxL domain-containing protein" evidence="1">
    <location>
        <begin position="27"/>
        <end position="162"/>
    </location>
</feature>
<dbReference type="EMBL" id="FOTJ01000015">
    <property type="protein sequence ID" value="SFL52292.1"/>
    <property type="molecule type" value="Genomic_DNA"/>
</dbReference>
<protein>
    <recommendedName>
        <fullName evidence="4">WxL domain-containing protein</fullName>
    </recommendedName>
</protein>
<reference evidence="2 3" key="1">
    <citation type="submission" date="2016-10" db="EMBL/GenBank/DDBJ databases">
        <authorList>
            <person name="de Groot N.N."/>
        </authorList>
    </citation>
    <scope>NUCLEOTIDE SEQUENCE [LARGE SCALE GENOMIC DNA]</scope>
    <source>
        <strain evidence="2 3">M79</strain>
    </source>
</reference>
<name>A0A1I4ID49_9LACT</name>